<reference evidence="1" key="1">
    <citation type="journal article" date="2012" name="Nature">
        <title>The oyster genome reveals stress adaptation and complexity of shell formation.</title>
        <authorList>
            <person name="Zhang G."/>
            <person name="Fang X."/>
            <person name="Guo X."/>
            <person name="Li L."/>
            <person name="Luo R."/>
            <person name="Xu F."/>
            <person name="Yang P."/>
            <person name="Zhang L."/>
            <person name="Wang X."/>
            <person name="Qi H."/>
            <person name="Xiong Z."/>
            <person name="Que H."/>
            <person name="Xie Y."/>
            <person name="Holland P.W."/>
            <person name="Paps J."/>
            <person name="Zhu Y."/>
            <person name="Wu F."/>
            <person name="Chen Y."/>
            <person name="Wang J."/>
            <person name="Peng C."/>
            <person name="Meng J."/>
            <person name="Yang L."/>
            <person name="Liu J."/>
            <person name="Wen B."/>
            <person name="Zhang N."/>
            <person name="Huang Z."/>
            <person name="Zhu Q."/>
            <person name="Feng Y."/>
            <person name="Mount A."/>
            <person name="Hedgecock D."/>
            <person name="Xu Z."/>
            <person name="Liu Y."/>
            <person name="Domazet-Loso T."/>
            <person name="Du Y."/>
            <person name="Sun X."/>
            <person name="Zhang S."/>
            <person name="Liu B."/>
            <person name="Cheng P."/>
            <person name="Jiang X."/>
            <person name="Li J."/>
            <person name="Fan D."/>
            <person name="Wang W."/>
            <person name="Fu W."/>
            <person name="Wang T."/>
            <person name="Wang B."/>
            <person name="Zhang J."/>
            <person name="Peng Z."/>
            <person name="Li Y."/>
            <person name="Li N."/>
            <person name="Wang J."/>
            <person name="Chen M."/>
            <person name="He Y."/>
            <person name="Tan F."/>
            <person name="Song X."/>
            <person name="Zheng Q."/>
            <person name="Huang R."/>
            <person name="Yang H."/>
            <person name="Du X."/>
            <person name="Chen L."/>
            <person name="Yang M."/>
            <person name="Gaffney P.M."/>
            <person name="Wang S."/>
            <person name="Luo L."/>
            <person name="She Z."/>
            <person name="Ming Y."/>
            <person name="Huang W."/>
            <person name="Zhang S."/>
            <person name="Huang B."/>
            <person name="Zhang Y."/>
            <person name="Qu T."/>
            <person name="Ni P."/>
            <person name="Miao G."/>
            <person name="Wang J."/>
            <person name="Wang Q."/>
            <person name="Steinberg C.E."/>
            <person name="Wang H."/>
            <person name="Li N."/>
            <person name="Qian L."/>
            <person name="Zhang G."/>
            <person name="Li Y."/>
            <person name="Yang H."/>
            <person name="Liu X."/>
            <person name="Wang J."/>
            <person name="Yin Y."/>
            <person name="Wang J."/>
        </authorList>
    </citation>
    <scope>NUCLEOTIDE SEQUENCE [LARGE SCALE GENOMIC DNA]</scope>
    <source>
        <strain evidence="1">05x7-T-G4-1.051#20</strain>
    </source>
</reference>
<name>K1QML5_MAGGI</name>
<dbReference type="AlphaFoldDB" id="K1QML5"/>
<dbReference type="HOGENOM" id="CLU_2388359_0_0_1"/>
<dbReference type="EMBL" id="JH815791">
    <property type="protein sequence ID" value="EKC22886.1"/>
    <property type="molecule type" value="Genomic_DNA"/>
</dbReference>
<protein>
    <submittedName>
        <fullName evidence="1">Uncharacterized protein</fullName>
    </submittedName>
</protein>
<gene>
    <name evidence="1" type="ORF">CGI_10001284</name>
</gene>
<proteinExistence type="predicted"/>
<dbReference type="InParanoid" id="K1QML5"/>
<evidence type="ECO:0000313" key="1">
    <source>
        <dbReference type="EMBL" id="EKC22886.1"/>
    </source>
</evidence>
<sequence>MVFPKHLRVDEATYFSPLSLRKLWSSLRRLVAIVLSSVVNLFCHSVQWLRMAYLSGEQSSSTNWMFKMVSWVCTLLATSSYLQHEDQNETGRGC</sequence>
<organism evidence="1">
    <name type="scientific">Magallana gigas</name>
    <name type="common">Pacific oyster</name>
    <name type="synonym">Crassostrea gigas</name>
    <dbReference type="NCBI Taxonomy" id="29159"/>
    <lineage>
        <taxon>Eukaryota</taxon>
        <taxon>Metazoa</taxon>
        <taxon>Spiralia</taxon>
        <taxon>Lophotrochozoa</taxon>
        <taxon>Mollusca</taxon>
        <taxon>Bivalvia</taxon>
        <taxon>Autobranchia</taxon>
        <taxon>Pteriomorphia</taxon>
        <taxon>Ostreida</taxon>
        <taxon>Ostreoidea</taxon>
        <taxon>Ostreidae</taxon>
        <taxon>Magallana</taxon>
    </lineage>
</organism>
<accession>K1QML5</accession>